<dbReference type="eggNOG" id="COG2230">
    <property type="taxonomic scope" value="Bacteria"/>
</dbReference>
<dbReference type="PATRIC" id="fig|1261.5.peg.1613"/>
<accession>A0A135YNA4</accession>
<name>A0A135YNA4_9FIRM</name>
<dbReference type="STRING" id="1261.HMPREF3195_01608"/>
<evidence type="ECO:0008006" key="3">
    <source>
        <dbReference type="Google" id="ProtNLM"/>
    </source>
</evidence>
<organism evidence="1 2">
    <name type="scientific">Peptostreptococcus anaerobius</name>
    <dbReference type="NCBI Taxonomy" id="1261"/>
    <lineage>
        <taxon>Bacteria</taxon>
        <taxon>Bacillati</taxon>
        <taxon>Bacillota</taxon>
        <taxon>Clostridia</taxon>
        <taxon>Peptostreptococcales</taxon>
        <taxon>Peptostreptococcaceae</taxon>
        <taxon>Peptostreptococcus</taxon>
    </lineage>
</organism>
<gene>
    <name evidence="1" type="ORF">HMPREF3195_01608</name>
</gene>
<evidence type="ECO:0000313" key="2">
    <source>
        <dbReference type="Proteomes" id="UP000070326"/>
    </source>
</evidence>
<dbReference type="InterPro" id="IPR029063">
    <property type="entry name" value="SAM-dependent_MTases_sf"/>
</dbReference>
<evidence type="ECO:0000313" key="1">
    <source>
        <dbReference type="EMBL" id="KXI10866.1"/>
    </source>
</evidence>
<protein>
    <recommendedName>
        <fullName evidence="3">DOT1 domain-containing protein</fullName>
    </recommendedName>
</protein>
<dbReference type="Proteomes" id="UP000070326">
    <property type="component" value="Unassembled WGS sequence"/>
</dbReference>
<comment type="caution">
    <text evidence="1">The sequence shown here is derived from an EMBL/GenBank/DDBJ whole genome shotgun (WGS) entry which is preliminary data.</text>
</comment>
<dbReference type="Gene3D" id="3.40.50.150">
    <property type="entry name" value="Vaccinia Virus protein VP39"/>
    <property type="match status" value="1"/>
</dbReference>
<dbReference type="SUPFAM" id="SSF53335">
    <property type="entry name" value="S-adenosyl-L-methionine-dependent methyltransferases"/>
    <property type="match status" value="1"/>
</dbReference>
<proteinExistence type="predicted"/>
<dbReference type="RefSeq" id="WP_021935103.1">
    <property type="nucleotide sequence ID" value="NZ_CAXUJS010000001.1"/>
</dbReference>
<sequence>MKEIYYEKFLSIDTKRAETRMDSCKLYNRYEPTPYEVLEKLLDSYEISDQDHIVDFGSGKGRVAFFLNCFTGAGVTGVELVTEFHDKSISNYKSYKACQTKKSNLFDGLKAKKNADKTKIFFVNDYAERYAISRFENKFFFFNPFNKMIFINVVNNIIGSYEEFKRPIDIIMYYPSMDFIDYLEDKTVFNHMMDIDTSGDQFTSNNFREKISIYRIGDMDLETLGSCISPKLTSKQTYIKMKK</sequence>
<dbReference type="EMBL" id="LSQZ01000085">
    <property type="protein sequence ID" value="KXI10866.1"/>
    <property type="molecule type" value="Genomic_DNA"/>
</dbReference>
<dbReference type="AlphaFoldDB" id="A0A135YNA4"/>
<reference evidence="1 2" key="1">
    <citation type="submission" date="2016-02" db="EMBL/GenBank/DDBJ databases">
        <authorList>
            <person name="Wen L."/>
            <person name="He K."/>
            <person name="Yang H."/>
        </authorList>
    </citation>
    <scope>NUCLEOTIDE SEQUENCE [LARGE SCALE GENOMIC DNA]</scope>
    <source>
        <strain evidence="1 2">MJR8628A</strain>
    </source>
</reference>